<dbReference type="Proteomes" id="UP001329151">
    <property type="component" value="Chromosome"/>
</dbReference>
<dbReference type="AlphaFoldDB" id="A0AA86MB93"/>
<accession>A0AA86MB93</accession>
<name>A0AA86MB93_9BURK</name>
<dbReference type="Pfam" id="PF03658">
    <property type="entry name" value="Ub-RnfH"/>
    <property type="match status" value="1"/>
</dbReference>
<evidence type="ECO:0000256" key="2">
    <source>
        <dbReference type="SAM" id="MobiDB-lite"/>
    </source>
</evidence>
<dbReference type="InterPro" id="IPR037021">
    <property type="entry name" value="RnfH_sf"/>
</dbReference>
<dbReference type="KEGG" id="lto:RGQ30_15840"/>
<feature type="compositionally biased region" description="Basic residues" evidence="2">
    <location>
        <begin position="109"/>
        <end position="119"/>
    </location>
</feature>
<dbReference type="Gene3D" id="3.10.20.280">
    <property type="entry name" value="RnfH-like"/>
    <property type="match status" value="1"/>
</dbReference>
<keyword evidence="4" id="KW-1185">Reference proteome</keyword>
<gene>
    <name evidence="3" type="ORF">RGQ30_15840</name>
</gene>
<dbReference type="EMBL" id="AP028947">
    <property type="protein sequence ID" value="BET26083.1"/>
    <property type="molecule type" value="Genomic_DNA"/>
</dbReference>
<evidence type="ECO:0000256" key="1">
    <source>
        <dbReference type="ARBA" id="ARBA00010645"/>
    </source>
</evidence>
<proteinExistence type="inferred from homology"/>
<evidence type="ECO:0000313" key="3">
    <source>
        <dbReference type="EMBL" id="BET26083.1"/>
    </source>
</evidence>
<dbReference type="InterPro" id="IPR016155">
    <property type="entry name" value="Mopterin_synth/thiamin_S_b"/>
</dbReference>
<feature type="region of interest" description="Disordered" evidence="2">
    <location>
        <begin position="90"/>
        <end position="119"/>
    </location>
</feature>
<feature type="compositionally biased region" description="Basic residues" evidence="2">
    <location>
        <begin position="90"/>
        <end position="99"/>
    </location>
</feature>
<dbReference type="SUPFAM" id="SSF54285">
    <property type="entry name" value="MoaD/ThiS"/>
    <property type="match status" value="1"/>
</dbReference>
<comment type="similarity">
    <text evidence="1">Belongs to the UPF0125 (RnfH) family.</text>
</comment>
<organism evidence="3 4">
    <name type="scientific">Limnobacter thiooxidans</name>
    <dbReference type="NCBI Taxonomy" id="131080"/>
    <lineage>
        <taxon>Bacteria</taxon>
        <taxon>Pseudomonadati</taxon>
        <taxon>Pseudomonadota</taxon>
        <taxon>Betaproteobacteria</taxon>
        <taxon>Burkholderiales</taxon>
        <taxon>Burkholderiaceae</taxon>
        <taxon>Limnobacter</taxon>
    </lineage>
</organism>
<sequence length="119" mass="13584">MIHIQWLELKPRDAGALTALPEVLQLPTHSSVGQALLAIGLDPVRIQNLLEQRAVAVFGLYATENTVLHDGDRLEILDGLKFDPMDSRRRRAQHKVLTKRQKELARYERRSRKQGKTPL</sequence>
<reference evidence="3 4" key="1">
    <citation type="submission" date="2023-10" db="EMBL/GenBank/DDBJ databases">
        <title>Complete Genome Sequence of Limnobacter thiooxidans CS-K2T, Isolated from freshwater lake sediments in Bavaria, Germany.</title>
        <authorList>
            <person name="Naruki M."/>
            <person name="Watanabe A."/>
            <person name="Warashina T."/>
            <person name="Morita T."/>
            <person name="Arakawa K."/>
        </authorList>
    </citation>
    <scope>NUCLEOTIDE SEQUENCE [LARGE SCALE GENOMIC DNA]</scope>
    <source>
        <strain evidence="3 4">CS-K2</strain>
    </source>
</reference>
<dbReference type="RefSeq" id="WP_130556415.1">
    <property type="nucleotide sequence ID" value="NZ_AP028947.1"/>
</dbReference>
<evidence type="ECO:0000313" key="4">
    <source>
        <dbReference type="Proteomes" id="UP001329151"/>
    </source>
</evidence>
<protein>
    <submittedName>
        <fullName evidence="3">Uncharacterized protein</fullName>
    </submittedName>
</protein>
<dbReference type="InterPro" id="IPR005346">
    <property type="entry name" value="RnfH"/>
</dbReference>